<evidence type="ECO:0000313" key="2">
    <source>
        <dbReference type="Proteomes" id="UP000027015"/>
    </source>
</evidence>
<keyword evidence="2" id="KW-1185">Reference proteome</keyword>
<name>A0A067W3S8_9HYPH</name>
<dbReference type="HOGENOM" id="CLU_210790_0_0_5"/>
<protein>
    <submittedName>
        <fullName evidence="1">Uncharacterized protein</fullName>
    </submittedName>
</protein>
<proteinExistence type="predicted"/>
<dbReference type="AlphaFoldDB" id="A0A067W3S8"/>
<organism evidence="1 2">
    <name type="scientific">Bartonella koehlerae C-29</name>
    <dbReference type="NCBI Taxonomy" id="1134510"/>
    <lineage>
        <taxon>Bacteria</taxon>
        <taxon>Pseudomonadati</taxon>
        <taxon>Pseudomonadota</taxon>
        <taxon>Alphaproteobacteria</taxon>
        <taxon>Hyphomicrobiales</taxon>
        <taxon>Bartonellaceae</taxon>
        <taxon>Bartonella</taxon>
    </lineage>
</organism>
<gene>
    <name evidence="1" type="ORF">O9A_01114</name>
</gene>
<dbReference type="Proteomes" id="UP000027015">
    <property type="component" value="Unassembled WGS sequence"/>
</dbReference>
<dbReference type="STRING" id="1134510.O9A_01114"/>
<accession>A0A067W3S8</accession>
<comment type="caution">
    <text evidence="1">The sequence shown here is derived from an EMBL/GenBank/DDBJ whole genome shotgun (WGS) entry which is preliminary data.</text>
</comment>
<sequence>MIVRITNFCMNLAKLMDINVPEVHLHFVNNTPYYLISIYDRQIAANRTVLRIHHEDFF</sequence>
<dbReference type="EMBL" id="AHPL01000010">
    <property type="protein sequence ID" value="KEC54500.1"/>
    <property type="molecule type" value="Genomic_DNA"/>
</dbReference>
<reference evidence="1 2" key="1">
    <citation type="submission" date="2012-04" db="EMBL/GenBank/DDBJ databases">
        <title>The Genome Sequence of Bartonella koehlerae C-29.</title>
        <authorList>
            <consortium name="The Broad Institute Genome Sequencing Platform"/>
            <consortium name="The Broad Institute Genome Sequencing Center for Infectious Disease"/>
            <person name="Feldgarden M."/>
            <person name="Kirby J."/>
            <person name="Kosoy M."/>
            <person name="Birtles R."/>
            <person name="Probert W.S."/>
            <person name="Chiaraviglio L."/>
            <person name="Walker B."/>
            <person name="Young S.K."/>
            <person name="Zeng Q."/>
            <person name="Gargeya S."/>
            <person name="Fitzgerald M."/>
            <person name="Haas B."/>
            <person name="Abouelleil A."/>
            <person name="Alvarado L."/>
            <person name="Arachchi H.M."/>
            <person name="Berlin A.M."/>
            <person name="Chapman S.B."/>
            <person name="Goldberg J."/>
            <person name="Griggs A."/>
            <person name="Gujja S."/>
            <person name="Hansen M."/>
            <person name="Howarth C."/>
            <person name="Imamovic A."/>
            <person name="Larimer J."/>
            <person name="McCowen C."/>
            <person name="Montmayeur A."/>
            <person name="Murphy C."/>
            <person name="Neiman D."/>
            <person name="Pearson M."/>
            <person name="Priest M."/>
            <person name="Roberts A."/>
            <person name="Saif S."/>
            <person name="Shea T."/>
            <person name="Sisk P."/>
            <person name="Sykes S."/>
            <person name="Wortman J."/>
            <person name="Nusbaum C."/>
            <person name="Birren B."/>
        </authorList>
    </citation>
    <scope>NUCLEOTIDE SEQUENCE [LARGE SCALE GENOMIC DNA]</scope>
    <source>
        <strain evidence="1 2">C-29</strain>
    </source>
</reference>
<evidence type="ECO:0000313" key="1">
    <source>
        <dbReference type="EMBL" id="KEC54500.1"/>
    </source>
</evidence>